<dbReference type="NCBIfam" id="TIGR03643">
    <property type="entry name" value="TIGR03643 family protein"/>
    <property type="match status" value="1"/>
</dbReference>
<evidence type="ECO:0000313" key="1">
    <source>
        <dbReference type="EMBL" id="RCX04929.1"/>
    </source>
</evidence>
<dbReference type="AlphaFoldDB" id="A0A369A6M8"/>
<organism evidence="1 2">
    <name type="scientific">Schleiferia thermophila</name>
    <dbReference type="NCBI Taxonomy" id="884107"/>
    <lineage>
        <taxon>Bacteria</taxon>
        <taxon>Pseudomonadati</taxon>
        <taxon>Bacteroidota</taxon>
        <taxon>Flavobacteriia</taxon>
        <taxon>Flavobacteriales</taxon>
        <taxon>Schleiferiaceae</taxon>
        <taxon>Schleiferia</taxon>
    </lineage>
</organism>
<name>A0A369A6M8_9FLAO</name>
<comment type="caution">
    <text evidence="1">The sequence shown here is derived from an EMBL/GenBank/DDBJ whole genome shotgun (WGS) entry which is preliminary data.</text>
</comment>
<dbReference type="RefSeq" id="WP_260429735.1">
    <property type="nucleotide sequence ID" value="NZ_BHZF01000001.1"/>
</dbReference>
<keyword evidence="2" id="KW-1185">Reference proteome</keyword>
<reference evidence="1 2" key="1">
    <citation type="submission" date="2018-07" db="EMBL/GenBank/DDBJ databases">
        <title>Genomic Encyclopedia of Type Strains, Phase IV (KMG-IV): sequencing the most valuable type-strain genomes for metagenomic binning, comparative biology and taxonomic classification.</title>
        <authorList>
            <person name="Goeker M."/>
        </authorList>
    </citation>
    <scope>NUCLEOTIDE SEQUENCE [LARGE SCALE GENOMIC DNA]</scope>
    <source>
        <strain evidence="1 2">DSM 21410</strain>
    </source>
</reference>
<accession>A0A369A6M8</accession>
<dbReference type="EMBL" id="QPJS01000001">
    <property type="protein sequence ID" value="RCX04929.1"/>
    <property type="molecule type" value="Genomic_DNA"/>
</dbReference>
<proteinExistence type="predicted"/>
<gene>
    <name evidence="1" type="ORF">DES35_101208</name>
</gene>
<protein>
    <submittedName>
        <fullName evidence="1">Uncharacterized protein (TIGR03643 family)</fullName>
    </submittedName>
</protein>
<sequence>MDKSKHNKIQSIESRPHLLDRVIEMAWEDRTPFEAIKAQFNLSEPEVIDLMRRNLKPSSFRLWRKRVSGRSTKHQALRGFRVGTHKCDRQRHITGNKYRK</sequence>
<dbReference type="InterPro" id="IPR019882">
    <property type="entry name" value="CHP03643"/>
</dbReference>
<dbReference type="Pfam" id="PF10985">
    <property type="entry name" value="DUF2805"/>
    <property type="match status" value="1"/>
</dbReference>
<evidence type="ECO:0000313" key="2">
    <source>
        <dbReference type="Proteomes" id="UP000253517"/>
    </source>
</evidence>
<dbReference type="Proteomes" id="UP000253517">
    <property type="component" value="Unassembled WGS sequence"/>
</dbReference>